<feature type="compositionally biased region" description="Low complexity" evidence="1">
    <location>
        <begin position="125"/>
        <end position="136"/>
    </location>
</feature>
<evidence type="ECO:0000313" key="4">
    <source>
        <dbReference type="RefSeq" id="XP_028033533.1"/>
    </source>
</evidence>
<feature type="compositionally biased region" description="Low complexity" evidence="1">
    <location>
        <begin position="43"/>
        <end position="53"/>
    </location>
</feature>
<protein>
    <submittedName>
        <fullName evidence="4">Uncharacterized protein LOC114245535</fullName>
    </submittedName>
</protein>
<accession>A0A6J2JVX4</accession>
<organism evidence="3 4">
    <name type="scientific">Bombyx mandarina</name>
    <name type="common">Wild silk moth</name>
    <name type="synonym">Wild silkworm</name>
    <dbReference type="NCBI Taxonomy" id="7092"/>
    <lineage>
        <taxon>Eukaryota</taxon>
        <taxon>Metazoa</taxon>
        <taxon>Ecdysozoa</taxon>
        <taxon>Arthropoda</taxon>
        <taxon>Hexapoda</taxon>
        <taxon>Insecta</taxon>
        <taxon>Pterygota</taxon>
        <taxon>Neoptera</taxon>
        <taxon>Endopterygota</taxon>
        <taxon>Lepidoptera</taxon>
        <taxon>Glossata</taxon>
        <taxon>Ditrysia</taxon>
        <taxon>Bombycoidea</taxon>
        <taxon>Bombycidae</taxon>
        <taxon>Bombycinae</taxon>
        <taxon>Bombyx</taxon>
    </lineage>
</organism>
<dbReference type="InterPro" id="IPR029526">
    <property type="entry name" value="PGBD"/>
</dbReference>
<dbReference type="RefSeq" id="XP_028033533.1">
    <property type="nucleotide sequence ID" value="XM_028177732.1"/>
</dbReference>
<reference evidence="4" key="1">
    <citation type="submission" date="2025-08" db="UniProtKB">
        <authorList>
            <consortium name="RefSeq"/>
        </authorList>
    </citation>
    <scope>IDENTIFICATION</scope>
    <source>
        <tissue evidence="4">Silk gland</tissue>
    </source>
</reference>
<sequence>MLSRASKILALVPKHSQSSNDEESSDSSSEVENFNLQKRDSTESSSAPSLPSSLENLHILSDDENNLTSCPTVSMKPASESISLDSSTQDSLHSVIPPSPTAIVNVIRNKKPRFNRIVPETPESSPAIVAASPSPSNINTRSKQPRLAVRRLAPIQRKQLKFHWNNKKFEHNAEIHDKQLPSDTIKTPLEYFQYFFDDGILNMITEQSNLYSTQTIGRSLNFSTQDIKDFIAINLIMGIVNMPAYTDYWCQEFRFSQIADVITLKKFQQIRRYIHFNDNLLDDGDRYFKVRPLIEKVRANFLRVPHETRFSIDEMMVPYKGKKAGNRKQYIKNKPRK</sequence>
<feature type="region of interest" description="Disordered" evidence="1">
    <location>
        <begin position="68"/>
        <end position="96"/>
    </location>
</feature>
<dbReference type="AlphaFoldDB" id="A0A6J2JVX4"/>
<dbReference type="KEGG" id="bman:114245535"/>
<feature type="region of interest" description="Disordered" evidence="1">
    <location>
        <begin position="125"/>
        <end position="145"/>
    </location>
</feature>
<dbReference type="OrthoDB" id="123207at2759"/>
<dbReference type="Pfam" id="PF13843">
    <property type="entry name" value="DDE_Tnp_1_7"/>
    <property type="match status" value="1"/>
</dbReference>
<dbReference type="GeneID" id="114245535"/>
<evidence type="ECO:0000313" key="3">
    <source>
        <dbReference type="Proteomes" id="UP000504629"/>
    </source>
</evidence>
<evidence type="ECO:0000256" key="1">
    <source>
        <dbReference type="SAM" id="MobiDB-lite"/>
    </source>
</evidence>
<keyword evidence="3" id="KW-1185">Reference proteome</keyword>
<dbReference type="PANTHER" id="PTHR47272:SF1">
    <property type="entry name" value="PIGGYBAC TRANSPOSABLE ELEMENT-DERIVED PROTEIN 3-LIKE"/>
    <property type="match status" value="1"/>
</dbReference>
<proteinExistence type="predicted"/>
<feature type="domain" description="PiggyBac transposable element-derived protein" evidence="2">
    <location>
        <begin position="187"/>
        <end position="337"/>
    </location>
</feature>
<feature type="compositionally biased region" description="Polar residues" evidence="1">
    <location>
        <begin position="80"/>
        <end position="92"/>
    </location>
</feature>
<feature type="region of interest" description="Disordered" evidence="1">
    <location>
        <begin position="1"/>
        <end position="53"/>
    </location>
</feature>
<name>A0A6J2JVX4_BOMMA</name>
<dbReference type="Proteomes" id="UP000504629">
    <property type="component" value="Unplaced"/>
</dbReference>
<evidence type="ECO:0000259" key="2">
    <source>
        <dbReference type="Pfam" id="PF13843"/>
    </source>
</evidence>
<dbReference type="PANTHER" id="PTHR47272">
    <property type="entry name" value="DDE_TNP_1_7 DOMAIN-CONTAINING PROTEIN"/>
    <property type="match status" value="1"/>
</dbReference>
<gene>
    <name evidence="4" type="primary">LOC114245535</name>
</gene>